<dbReference type="AlphaFoldDB" id="A0A3A8AG48"/>
<organism evidence="3 4">
    <name type="scientific">Oceaniradius stylonematis</name>
    <dbReference type="NCBI Taxonomy" id="2184161"/>
    <lineage>
        <taxon>Bacteria</taxon>
        <taxon>Pseudomonadati</taxon>
        <taxon>Pseudomonadota</taxon>
        <taxon>Alphaproteobacteria</taxon>
        <taxon>Hyphomicrobiales</taxon>
        <taxon>Ahrensiaceae</taxon>
        <taxon>Oceaniradius</taxon>
    </lineage>
</organism>
<gene>
    <name evidence="3" type="ORF">DEM25_013530</name>
</gene>
<keyword evidence="4" id="KW-1185">Reference proteome</keyword>
<evidence type="ECO:0000256" key="2">
    <source>
        <dbReference type="ARBA" id="ARBA00022649"/>
    </source>
</evidence>
<proteinExistence type="inferred from homology"/>
<dbReference type="Proteomes" id="UP000246132">
    <property type="component" value="Unassembled WGS sequence"/>
</dbReference>
<dbReference type="EMBL" id="QFWV02000008">
    <property type="protein sequence ID" value="RKF05634.1"/>
    <property type="molecule type" value="Genomic_DNA"/>
</dbReference>
<accession>A0A3A8AG48</accession>
<evidence type="ECO:0000256" key="1">
    <source>
        <dbReference type="ARBA" id="ARBA00006226"/>
    </source>
</evidence>
<dbReference type="InterPro" id="IPR051803">
    <property type="entry name" value="TA_system_RelE-like_toxin"/>
</dbReference>
<dbReference type="Gene3D" id="3.30.2310.20">
    <property type="entry name" value="RelE-like"/>
    <property type="match status" value="1"/>
</dbReference>
<evidence type="ECO:0000313" key="4">
    <source>
        <dbReference type="Proteomes" id="UP000246132"/>
    </source>
</evidence>
<dbReference type="PANTHER" id="PTHR33755:SF6">
    <property type="entry name" value="PLASMID STABILIZATION SYSTEM PROTEIN"/>
    <property type="match status" value="1"/>
</dbReference>
<evidence type="ECO:0000313" key="3">
    <source>
        <dbReference type="EMBL" id="RKF05634.1"/>
    </source>
</evidence>
<reference evidence="3 4" key="1">
    <citation type="journal article" date="2018" name="Int. J. Syst. Bacteriol.">
        <title>Oceaniradius stylonemae gen. nov., sp. nov., isolated from a red alga, Stylonema cornu-cervi.</title>
        <authorList>
            <person name="Jeong S."/>
        </authorList>
    </citation>
    <scope>NUCLEOTIDE SEQUENCE [LARGE SCALE GENOMIC DNA]</scope>
    <source>
        <strain evidence="3 4">StC1</strain>
    </source>
</reference>
<keyword evidence="2" id="KW-1277">Toxin-antitoxin system</keyword>
<name>A0A3A8AG48_9HYPH</name>
<dbReference type="Pfam" id="PF05016">
    <property type="entry name" value="ParE_toxin"/>
    <property type="match status" value="1"/>
</dbReference>
<dbReference type="InterPro" id="IPR035093">
    <property type="entry name" value="RelE/ParE_toxin_dom_sf"/>
</dbReference>
<dbReference type="OrthoDB" id="595470at2"/>
<dbReference type="InterPro" id="IPR007712">
    <property type="entry name" value="RelE/ParE_toxin"/>
</dbReference>
<comment type="similarity">
    <text evidence="1">Belongs to the RelE toxin family.</text>
</comment>
<comment type="caution">
    <text evidence="3">The sequence shown here is derived from an EMBL/GenBank/DDBJ whole genome shotgun (WGS) entry which is preliminary data.</text>
</comment>
<protein>
    <submittedName>
        <fullName evidence="3">Type II toxin-antitoxin system RelE/ParE family toxin</fullName>
    </submittedName>
</protein>
<dbReference type="RefSeq" id="WP_109766266.1">
    <property type="nucleotide sequence ID" value="NZ_QFWV02000008.1"/>
</dbReference>
<dbReference type="PANTHER" id="PTHR33755">
    <property type="entry name" value="TOXIN PARE1-RELATED"/>
    <property type="match status" value="1"/>
</dbReference>
<sequence length="95" mass="10888">MHARLSEDAETDLHTIRDYLEPRSPQGLQRVLSAIFTTIGQLELFPLLGKDGRVDGTRELIVPRTPFIIVYTVPDAYFIDVERILHGRLKYPPEV</sequence>